<dbReference type="PANTHER" id="PTHR24276:SF98">
    <property type="entry name" value="FI18310P1-RELATED"/>
    <property type="match status" value="1"/>
</dbReference>
<evidence type="ECO:0000256" key="1">
    <source>
        <dbReference type="ARBA" id="ARBA00023157"/>
    </source>
</evidence>
<gene>
    <name evidence="3" type="ORF">M9458_009079</name>
</gene>
<dbReference type="PANTHER" id="PTHR24276">
    <property type="entry name" value="POLYSERASE-RELATED"/>
    <property type="match status" value="1"/>
</dbReference>
<sequence length="87" mass="9342">TGHEGSLKMVGLPIISNKRCSQSHKGILPITETKICAGGKRDQGVCEKDYGGPKVIVGVSINGRGCAVARRPAVFVNVAFYSEWIRK</sequence>
<feature type="non-terminal residue" evidence="3">
    <location>
        <position position="87"/>
    </location>
</feature>
<evidence type="ECO:0000259" key="2">
    <source>
        <dbReference type="PROSITE" id="PS50240"/>
    </source>
</evidence>
<comment type="caution">
    <text evidence="3">The sequence shown here is derived from an EMBL/GenBank/DDBJ whole genome shotgun (WGS) entry which is preliminary data.</text>
</comment>
<organism evidence="3 4">
    <name type="scientific">Cirrhinus mrigala</name>
    <name type="common">Mrigala</name>
    <dbReference type="NCBI Taxonomy" id="683832"/>
    <lineage>
        <taxon>Eukaryota</taxon>
        <taxon>Metazoa</taxon>
        <taxon>Chordata</taxon>
        <taxon>Craniata</taxon>
        <taxon>Vertebrata</taxon>
        <taxon>Euteleostomi</taxon>
        <taxon>Actinopterygii</taxon>
        <taxon>Neopterygii</taxon>
        <taxon>Teleostei</taxon>
        <taxon>Ostariophysi</taxon>
        <taxon>Cypriniformes</taxon>
        <taxon>Cyprinidae</taxon>
        <taxon>Labeoninae</taxon>
        <taxon>Labeonini</taxon>
        <taxon>Cirrhinus</taxon>
    </lineage>
</organism>
<dbReference type="InterPro" id="IPR043504">
    <property type="entry name" value="Peptidase_S1_PA_chymotrypsin"/>
</dbReference>
<dbReference type="PROSITE" id="PS50240">
    <property type="entry name" value="TRYPSIN_DOM"/>
    <property type="match status" value="1"/>
</dbReference>
<feature type="domain" description="Peptidase S1" evidence="2">
    <location>
        <begin position="1"/>
        <end position="87"/>
    </location>
</feature>
<keyword evidence="4" id="KW-1185">Reference proteome</keyword>
<reference evidence="3 4" key="1">
    <citation type="submission" date="2024-05" db="EMBL/GenBank/DDBJ databases">
        <title>Genome sequencing and assembly of Indian major carp, Cirrhinus mrigala (Hamilton, 1822).</title>
        <authorList>
            <person name="Mohindra V."/>
            <person name="Chowdhury L.M."/>
            <person name="Lal K."/>
            <person name="Jena J.K."/>
        </authorList>
    </citation>
    <scope>NUCLEOTIDE SEQUENCE [LARGE SCALE GENOMIC DNA]</scope>
    <source>
        <strain evidence="3">CM1030</strain>
        <tissue evidence="3">Blood</tissue>
    </source>
</reference>
<feature type="non-terminal residue" evidence="3">
    <location>
        <position position="1"/>
    </location>
</feature>
<accession>A0ABD0RC90</accession>
<dbReference type="Gene3D" id="2.40.10.10">
    <property type="entry name" value="Trypsin-like serine proteases"/>
    <property type="match status" value="1"/>
</dbReference>
<protein>
    <recommendedName>
        <fullName evidence="2">Peptidase S1 domain-containing protein</fullName>
    </recommendedName>
</protein>
<dbReference type="EMBL" id="JAMKFB020000004">
    <property type="protein sequence ID" value="KAL0195507.1"/>
    <property type="molecule type" value="Genomic_DNA"/>
</dbReference>
<dbReference type="InterPro" id="IPR050430">
    <property type="entry name" value="Peptidase_S1"/>
</dbReference>
<dbReference type="InterPro" id="IPR001254">
    <property type="entry name" value="Trypsin_dom"/>
</dbReference>
<proteinExistence type="predicted"/>
<dbReference type="SUPFAM" id="SSF50494">
    <property type="entry name" value="Trypsin-like serine proteases"/>
    <property type="match status" value="1"/>
</dbReference>
<evidence type="ECO:0000313" key="4">
    <source>
        <dbReference type="Proteomes" id="UP001529510"/>
    </source>
</evidence>
<keyword evidence="1" id="KW-1015">Disulfide bond</keyword>
<dbReference type="InterPro" id="IPR009003">
    <property type="entry name" value="Peptidase_S1_PA"/>
</dbReference>
<dbReference type="AlphaFoldDB" id="A0ABD0RC90"/>
<dbReference type="Pfam" id="PF00089">
    <property type="entry name" value="Trypsin"/>
    <property type="match status" value="1"/>
</dbReference>
<evidence type="ECO:0000313" key="3">
    <source>
        <dbReference type="EMBL" id="KAL0195507.1"/>
    </source>
</evidence>
<name>A0ABD0RC90_CIRMR</name>
<dbReference type="Proteomes" id="UP001529510">
    <property type="component" value="Unassembled WGS sequence"/>
</dbReference>